<evidence type="ECO:0000313" key="2">
    <source>
        <dbReference type="EMBL" id="KAF9458711.1"/>
    </source>
</evidence>
<dbReference type="EMBL" id="MU150333">
    <property type="protein sequence ID" value="KAF9458711.1"/>
    <property type="molecule type" value="Genomic_DNA"/>
</dbReference>
<comment type="caution">
    <text evidence="2">The sequence shown here is derived from an EMBL/GenBank/DDBJ whole genome shotgun (WGS) entry which is preliminary data.</text>
</comment>
<feature type="compositionally biased region" description="Low complexity" evidence="1">
    <location>
        <begin position="378"/>
        <end position="389"/>
    </location>
</feature>
<proteinExistence type="predicted"/>
<reference evidence="2" key="1">
    <citation type="submission" date="2020-11" db="EMBL/GenBank/DDBJ databases">
        <authorList>
            <consortium name="DOE Joint Genome Institute"/>
            <person name="Ahrendt S."/>
            <person name="Riley R."/>
            <person name="Andreopoulos W."/>
            <person name="Labutti K."/>
            <person name="Pangilinan J."/>
            <person name="Ruiz-Duenas F.J."/>
            <person name="Barrasa J.M."/>
            <person name="Sanchez-Garcia M."/>
            <person name="Camarero S."/>
            <person name="Miyauchi S."/>
            <person name="Serrano A."/>
            <person name="Linde D."/>
            <person name="Babiker R."/>
            <person name="Drula E."/>
            <person name="Ayuso-Fernandez I."/>
            <person name="Pacheco R."/>
            <person name="Padilla G."/>
            <person name="Ferreira P."/>
            <person name="Barriuso J."/>
            <person name="Kellner H."/>
            <person name="Castanera R."/>
            <person name="Alfaro M."/>
            <person name="Ramirez L."/>
            <person name="Pisabarro A.G."/>
            <person name="Kuo A."/>
            <person name="Tritt A."/>
            <person name="Lipzen A."/>
            <person name="He G."/>
            <person name="Yan M."/>
            <person name="Ng V."/>
            <person name="Cullen D."/>
            <person name="Martin F."/>
            <person name="Rosso M.-N."/>
            <person name="Henrissat B."/>
            <person name="Hibbett D."/>
            <person name="Martinez A.T."/>
            <person name="Grigoriev I.V."/>
        </authorList>
    </citation>
    <scope>NUCLEOTIDE SEQUENCE</scope>
    <source>
        <strain evidence="2">CBS 247.69</strain>
    </source>
</reference>
<feature type="compositionally biased region" description="Basic and acidic residues" evidence="1">
    <location>
        <begin position="77"/>
        <end position="87"/>
    </location>
</feature>
<evidence type="ECO:0000313" key="3">
    <source>
        <dbReference type="Proteomes" id="UP000807353"/>
    </source>
</evidence>
<feature type="compositionally biased region" description="Polar residues" evidence="1">
    <location>
        <begin position="95"/>
        <end position="105"/>
    </location>
</feature>
<feature type="compositionally biased region" description="Low complexity" evidence="1">
    <location>
        <begin position="31"/>
        <end position="43"/>
    </location>
</feature>
<feature type="compositionally biased region" description="Low complexity" evidence="1">
    <location>
        <begin position="165"/>
        <end position="181"/>
    </location>
</feature>
<feature type="region of interest" description="Disordered" evidence="1">
    <location>
        <begin position="1"/>
        <end position="221"/>
    </location>
</feature>
<gene>
    <name evidence="2" type="ORF">BDZ94DRAFT_1270072</name>
</gene>
<feature type="compositionally biased region" description="Low complexity" evidence="1">
    <location>
        <begin position="131"/>
        <end position="145"/>
    </location>
</feature>
<name>A0A9P5XZT9_9AGAR</name>
<accession>A0A9P5XZT9</accession>
<dbReference type="Proteomes" id="UP000807353">
    <property type="component" value="Unassembled WGS sequence"/>
</dbReference>
<organism evidence="2 3">
    <name type="scientific">Collybia nuda</name>
    <dbReference type="NCBI Taxonomy" id="64659"/>
    <lineage>
        <taxon>Eukaryota</taxon>
        <taxon>Fungi</taxon>
        <taxon>Dikarya</taxon>
        <taxon>Basidiomycota</taxon>
        <taxon>Agaricomycotina</taxon>
        <taxon>Agaricomycetes</taxon>
        <taxon>Agaricomycetidae</taxon>
        <taxon>Agaricales</taxon>
        <taxon>Tricholomatineae</taxon>
        <taxon>Clitocybaceae</taxon>
        <taxon>Collybia</taxon>
    </lineage>
</organism>
<feature type="region of interest" description="Disordered" evidence="1">
    <location>
        <begin position="419"/>
        <end position="438"/>
    </location>
</feature>
<feature type="compositionally biased region" description="Pro residues" evidence="1">
    <location>
        <begin position="13"/>
        <end position="30"/>
    </location>
</feature>
<dbReference type="AlphaFoldDB" id="A0A9P5XZT9"/>
<keyword evidence="3" id="KW-1185">Reference proteome</keyword>
<evidence type="ECO:0000256" key="1">
    <source>
        <dbReference type="SAM" id="MobiDB-lite"/>
    </source>
</evidence>
<feature type="compositionally biased region" description="Low complexity" evidence="1">
    <location>
        <begin position="249"/>
        <end position="265"/>
    </location>
</feature>
<sequence>MPPPPIQVVVQAPPVPPPAQAPVIPPPPVGQPQGRPQSQQFQPSHRRRRSSPDTRSPSSSTTGISQLDIVTFPTGMSRREDRDRDLSDIPEVPSIRSQSRASEAQPTPPSWVSDPPVDYTTRGDINQWRYSSSSHSPSNTSTALSPLENTYLSPSFQPRGRGTERISSSDYRRASSGSSNSYNFTIQPPSRPASRPQEPDVERQGFLSPNHTPRALTPEPPAVIAPSEIYVVPPPGFVAFQSPNTGHANLNGSGSNPPNGNIYSNWGTPSSGSPNAKPVPLRTPGAPSSGSRRTDTPPSHIPYHPHQPPRPIYAPTPPAHVRPLGGASEPPVIPPPFLHMAPRQPGGGGATPGPYHRSLPGGQPISTPRSGALRRIPSDSTISSSGSYSRPNQNSYDSPWVDRESPPDPATQRNTLVNAASTAGALPIPPPSFSRHRY</sequence>
<protein>
    <submittedName>
        <fullName evidence="2">Uncharacterized protein</fullName>
    </submittedName>
</protein>
<dbReference type="OrthoDB" id="3069722at2759"/>
<feature type="compositionally biased region" description="Pro residues" evidence="1">
    <location>
        <begin position="305"/>
        <end position="320"/>
    </location>
</feature>
<feature type="region of interest" description="Disordered" evidence="1">
    <location>
        <begin position="241"/>
        <end position="413"/>
    </location>
</feature>
<feature type="compositionally biased region" description="Polar residues" evidence="1">
    <location>
        <begin position="147"/>
        <end position="156"/>
    </location>
</feature>